<comment type="catalytic activity">
    <reaction evidence="3">
        <text>an S-substituted glutathione + H2O = an S-substituted L-cysteinylglycine + L-glutamate</text>
        <dbReference type="Rhea" id="RHEA:59468"/>
        <dbReference type="ChEBI" id="CHEBI:15377"/>
        <dbReference type="ChEBI" id="CHEBI:29985"/>
        <dbReference type="ChEBI" id="CHEBI:90779"/>
        <dbReference type="ChEBI" id="CHEBI:143103"/>
        <dbReference type="EC" id="3.4.19.13"/>
    </reaction>
</comment>
<comment type="catalytic activity">
    <reaction evidence="3">
        <text>glutathione + H2O = L-cysteinylglycine + L-glutamate</text>
        <dbReference type="Rhea" id="RHEA:28807"/>
        <dbReference type="ChEBI" id="CHEBI:15377"/>
        <dbReference type="ChEBI" id="CHEBI:29985"/>
        <dbReference type="ChEBI" id="CHEBI:57925"/>
        <dbReference type="ChEBI" id="CHEBI:61694"/>
        <dbReference type="EC" id="3.4.19.13"/>
    </reaction>
</comment>
<name>A0A2T9YGK4_9FUNG</name>
<dbReference type="EC" id="2.3.2.2" evidence="3"/>
<dbReference type="GO" id="GO:0005886">
    <property type="term" value="C:plasma membrane"/>
    <property type="evidence" value="ECO:0007669"/>
    <property type="project" value="TreeGrafter"/>
</dbReference>
<feature type="binding site" evidence="2">
    <location>
        <begin position="897"/>
        <end position="899"/>
    </location>
    <ligand>
        <name>L-glutamate</name>
        <dbReference type="ChEBI" id="CHEBI:29985"/>
    </ligand>
</feature>
<evidence type="ECO:0000256" key="3">
    <source>
        <dbReference type="RuleBase" id="RU368068"/>
    </source>
</evidence>
<gene>
    <name evidence="4" type="ORF">BB561_004379</name>
</gene>
<dbReference type="InterPro" id="IPR029055">
    <property type="entry name" value="Ntn_hydrolases_N"/>
</dbReference>
<dbReference type="GO" id="GO:0006751">
    <property type="term" value="P:glutathione catabolic process"/>
    <property type="evidence" value="ECO:0007669"/>
    <property type="project" value="UniProtKB-UniRule"/>
</dbReference>
<dbReference type="GO" id="GO:0103068">
    <property type="term" value="F:leukotriene C4 gamma-glutamyl transferase activity"/>
    <property type="evidence" value="ECO:0007669"/>
    <property type="project" value="UniProtKB-EC"/>
</dbReference>
<keyword evidence="5" id="KW-1185">Reference proteome</keyword>
<comment type="pathway">
    <text evidence="3">Sulfur metabolism; glutathione metabolism.</text>
</comment>
<dbReference type="PRINTS" id="PR01210">
    <property type="entry name" value="GGTRANSPTASE"/>
</dbReference>
<keyword evidence="3" id="KW-0378">Hydrolase</keyword>
<feature type="binding site" evidence="2">
    <location>
        <begin position="949"/>
        <end position="950"/>
    </location>
    <ligand>
        <name>L-glutamate</name>
        <dbReference type="ChEBI" id="CHEBI:29985"/>
    </ligand>
</feature>
<feature type="binding site" evidence="2">
    <location>
        <position position="971"/>
    </location>
    <ligand>
        <name>L-glutamate</name>
        <dbReference type="ChEBI" id="CHEBI:29985"/>
    </ligand>
</feature>
<dbReference type="AlphaFoldDB" id="A0A2T9YGK4"/>
<dbReference type="EC" id="3.4.19.13" evidence="3"/>
<sequence>MNKKNKNMAYQNLKKNVDSQNKSFSCFFHRMTIVSVGILAFSMLHMGHSAYIDSNIYNSDNFNAVKLNHNYGFAANTKSSTVSPTKSQQDSLKIEPLKNSVSNLKVRQNLFPDSPNPVDSQQAFGSTGAVATEETRCSNIGLEILKEGGSAVDAAIASGICIGLVNGFSSGIGGGGFVVIRAADGSSELIDFREEAPALATKDMYVANKTLSTLGGLASGVPGELRGYELAHKRHGRLSWKRLLEPTIKLARDGYVVGKMLGYNLNRYEKNINSTEGFKQVYLGANGKVLKEGDMAKRVNFAKTLQKIADEGVDAFYKGSLTESMVSSIKKAGGIITAEDFSNYKAKLRKTSVFEYNGRKIIAGTPPTSGSIVGFIYNVIEGYNFKDKSNMPTNIHRFVETLKFAYSQRTRIADPDYENVTETLSNQQSKEFAAAIRKNITDDVTHPMTIVSVGILAFSMLHMGHSAYIDSNIYNSDNFNAVKLNHNYGFAANTKSSTVSPTKSQQDSLKIEPLKNSVSNLKVRQNLFPDSPNPVDSQQAFGSTGAVATEETRCSNIGLEILKEGGSAVDAAIASGICIGLVNGFSSGIGGGGFVVIRAADGSSELIDFREEAPALATKDMYVANKTLSTLGGLASGVPGELRGYELAHKRHGRLSWKRLLEPTIKLARDGYVVGKMLGYNLNRYEKNINSTEGFKQVYLGANGKVLKEGDMAKRVNFAKTLQKIADEGVDAFYKGSLTESMVSSIKKAGGIITAEDFSNYKAKLRKTSVFEYNGRKIIAGTPPTSGSIVGFIYNVIEGYNFKDKSNMPTNIHRFVETLKFAYSQRTRIADPDYENVTETLSNQQSKEFAAAIRKNITDDVTHPFEYYDPEYDIEDNGTTHISVLDKNGMAVSLTSTINTIFGAKVMDPVTGVMFNNEMDGFSTPGSANNYGLLPSPKGYIKPGKRPLSSTSALVVEYCGKPEIVLGASGGSRIITATAQVLLNMLEFDKNLKEAIDYPRMHHQLLPN</sequence>
<keyword evidence="3" id="KW-0012">Acyltransferase</keyword>
<dbReference type="STRING" id="133385.A0A2T9YGK4"/>
<dbReference type="Pfam" id="PF01019">
    <property type="entry name" value="G_glu_transpept"/>
    <property type="match status" value="2"/>
</dbReference>
<protein>
    <recommendedName>
        <fullName evidence="3">Glutathione hydrolase</fullName>
        <ecNumber evidence="3">2.3.2.2</ecNumber>
        <ecNumber evidence="3">3.4.19.13</ecNumber>
    </recommendedName>
    <alternativeName>
        <fullName evidence="3">Gamma-glutamyltransferase</fullName>
    </alternativeName>
    <alternativeName>
        <fullName evidence="3">Gamma-glutamyltranspeptidase</fullName>
    </alternativeName>
</protein>
<evidence type="ECO:0000256" key="2">
    <source>
        <dbReference type="PIRSR" id="PIRSR600101-2"/>
    </source>
</evidence>
<feature type="active site" description="Nucleophile" evidence="1">
    <location>
        <position position="879"/>
    </location>
</feature>
<evidence type="ECO:0000313" key="4">
    <source>
        <dbReference type="EMBL" id="PVU91471.1"/>
    </source>
</evidence>
<accession>A0A2T9YGK4</accession>
<comment type="caution">
    <text evidence="4">The sequence shown here is derived from an EMBL/GenBank/DDBJ whole genome shotgun (WGS) entry which is preliminary data.</text>
</comment>
<dbReference type="Proteomes" id="UP000245383">
    <property type="component" value="Unassembled WGS sequence"/>
</dbReference>
<dbReference type="InterPro" id="IPR043137">
    <property type="entry name" value="GGT_ssub_C"/>
</dbReference>
<reference evidence="4 5" key="1">
    <citation type="journal article" date="2018" name="MBio">
        <title>Comparative Genomics Reveals the Core Gene Toolbox for the Fungus-Insect Symbiosis.</title>
        <authorList>
            <person name="Wang Y."/>
            <person name="Stata M."/>
            <person name="Wang W."/>
            <person name="Stajich J.E."/>
            <person name="White M.M."/>
            <person name="Moncalvo J.M."/>
        </authorList>
    </citation>
    <scope>NUCLEOTIDE SEQUENCE [LARGE SCALE GENOMIC DNA]</scope>
    <source>
        <strain evidence="4 5">SWE-8-4</strain>
    </source>
</reference>
<dbReference type="Gene3D" id="3.60.20.40">
    <property type="match status" value="1"/>
</dbReference>
<dbReference type="FunFam" id="1.10.246.130:FF:000001">
    <property type="entry name" value="Gamma-glutamyltransferase 5 isoform 1"/>
    <property type="match status" value="2"/>
</dbReference>
<dbReference type="NCBIfam" id="TIGR00066">
    <property type="entry name" value="g_glut_trans"/>
    <property type="match status" value="1"/>
</dbReference>
<dbReference type="OrthoDB" id="1081007at2759"/>
<dbReference type="Gene3D" id="1.10.246.130">
    <property type="match status" value="2"/>
</dbReference>
<dbReference type="InterPro" id="IPR043138">
    <property type="entry name" value="GGT_lsub"/>
</dbReference>
<dbReference type="PANTHER" id="PTHR11686:SF9">
    <property type="entry name" value="RE13973P"/>
    <property type="match status" value="1"/>
</dbReference>
<evidence type="ECO:0000256" key="1">
    <source>
        <dbReference type="PIRSR" id="PIRSR600101-1"/>
    </source>
</evidence>
<dbReference type="GO" id="GO:0036374">
    <property type="term" value="F:glutathione hydrolase activity"/>
    <property type="evidence" value="ECO:0007669"/>
    <property type="project" value="UniProtKB-UniRule"/>
</dbReference>
<dbReference type="InterPro" id="IPR000101">
    <property type="entry name" value="GGT_peptidase"/>
</dbReference>
<organism evidence="4 5">
    <name type="scientific">Smittium simulii</name>
    <dbReference type="NCBI Taxonomy" id="133385"/>
    <lineage>
        <taxon>Eukaryota</taxon>
        <taxon>Fungi</taxon>
        <taxon>Fungi incertae sedis</taxon>
        <taxon>Zoopagomycota</taxon>
        <taxon>Kickxellomycotina</taxon>
        <taxon>Harpellomycetes</taxon>
        <taxon>Harpellales</taxon>
        <taxon>Legeriomycetaceae</taxon>
        <taxon>Smittium</taxon>
    </lineage>
</organism>
<dbReference type="SUPFAM" id="SSF56235">
    <property type="entry name" value="N-terminal nucleophile aminohydrolases (Ntn hydrolases)"/>
    <property type="match status" value="2"/>
</dbReference>
<evidence type="ECO:0000313" key="5">
    <source>
        <dbReference type="Proteomes" id="UP000245383"/>
    </source>
</evidence>
<proteinExistence type="predicted"/>
<keyword evidence="3" id="KW-0808">Transferase</keyword>
<dbReference type="PANTHER" id="PTHR11686">
    <property type="entry name" value="GAMMA GLUTAMYL TRANSPEPTIDASE"/>
    <property type="match status" value="1"/>
</dbReference>
<comment type="catalytic activity">
    <reaction evidence="3">
        <text>an N-terminal (5-L-glutamyl)-[peptide] + an alpha-amino acid = 5-L-glutamyl amino acid + an N-terminal L-alpha-aminoacyl-[peptide]</text>
        <dbReference type="Rhea" id="RHEA:23904"/>
        <dbReference type="Rhea" id="RHEA-COMP:9780"/>
        <dbReference type="Rhea" id="RHEA-COMP:9795"/>
        <dbReference type="ChEBI" id="CHEBI:77644"/>
        <dbReference type="ChEBI" id="CHEBI:78597"/>
        <dbReference type="ChEBI" id="CHEBI:78599"/>
        <dbReference type="ChEBI" id="CHEBI:78608"/>
        <dbReference type="EC" id="2.3.2.2"/>
    </reaction>
</comment>
<feature type="binding site" evidence="2">
    <location>
        <position position="610"/>
    </location>
    <ligand>
        <name>L-glutamate</name>
        <dbReference type="ChEBI" id="CHEBI:29985"/>
    </ligand>
</feature>
<comment type="function">
    <text evidence="3">Cleaves the gamma-glutamyl peptide bond of glutathione and glutathione conjugates.</text>
</comment>
<dbReference type="EMBL" id="MBFR01000198">
    <property type="protein sequence ID" value="PVU91471.1"/>
    <property type="molecule type" value="Genomic_DNA"/>
</dbReference>